<gene>
    <name evidence="3" type="ORF">ACFO5Q_00060</name>
</gene>
<feature type="domain" description="DUF4167" evidence="2">
    <location>
        <begin position="11"/>
        <end position="82"/>
    </location>
</feature>
<evidence type="ECO:0000313" key="3">
    <source>
        <dbReference type="EMBL" id="MFC4346236.1"/>
    </source>
</evidence>
<feature type="region of interest" description="Disordered" evidence="1">
    <location>
        <begin position="78"/>
        <end position="211"/>
    </location>
</feature>
<feature type="compositionally biased region" description="Low complexity" evidence="1">
    <location>
        <begin position="187"/>
        <end position="201"/>
    </location>
</feature>
<dbReference type="RefSeq" id="WP_068150390.1">
    <property type="nucleotide sequence ID" value="NZ_JBHSCR010000001.1"/>
</dbReference>
<dbReference type="EMBL" id="JBHSCR010000001">
    <property type="protein sequence ID" value="MFC4346236.1"/>
    <property type="molecule type" value="Genomic_DNA"/>
</dbReference>
<name>A0ABV8U4U4_9PROT</name>
<comment type="caution">
    <text evidence="3">The sequence shown here is derived from an EMBL/GenBank/DDBJ whole genome shotgun (WGS) entry which is preliminary data.</text>
</comment>
<evidence type="ECO:0000259" key="2">
    <source>
        <dbReference type="Pfam" id="PF13763"/>
    </source>
</evidence>
<proteinExistence type="predicted"/>
<feature type="compositionally biased region" description="Basic and acidic residues" evidence="1">
    <location>
        <begin position="92"/>
        <end position="108"/>
    </location>
</feature>
<feature type="compositionally biased region" description="Basic residues" evidence="1">
    <location>
        <begin position="8"/>
        <end position="20"/>
    </location>
</feature>
<dbReference type="Pfam" id="PF13763">
    <property type="entry name" value="DUF4167"/>
    <property type="match status" value="1"/>
</dbReference>
<reference evidence="4" key="1">
    <citation type="journal article" date="2019" name="Int. J. Syst. Evol. Microbiol.">
        <title>The Global Catalogue of Microorganisms (GCM) 10K type strain sequencing project: providing services to taxonomists for standard genome sequencing and annotation.</title>
        <authorList>
            <consortium name="The Broad Institute Genomics Platform"/>
            <consortium name="The Broad Institute Genome Sequencing Center for Infectious Disease"/>
            <person name="Wu L."/>
            <person name="Ma J."/>
        </authorList>
    </citation>
    <scope>NUCLEOTIDE SEQUENCE [LARGE SCALE GENOMIC DNA]</scope>
    <source>
        <strain evidence="4">CGMCC 1.15304</strain>
    </source>
</reference>
<feature type="region of interest" description="Disordered" evidence="1">
    <location>
        <begin position="1"/>
        <end position="58"/>
    </location>
</feature>
<feature type="compositionally biased region" description="Basic residues" evidence="1">
    <location>
        <begin position="174"/>
        <end position="184"/>
    </location>
</feature>
<protein>
    <submittedName>
        <fullName evidence="3">DUF4167 domain-containing protein</fullName>
    </submittedName>
</protein>
<sequence>MKQNQNARKQRGRSAPRKGGKGSNGGPGNRSNEPKVRGNPKQLLEKYKNQAREAKQAGDRVQAEYFYQFADHYQRVLNEMTARNGGQNQRDQNQRDQNQRDQGQHEDDQPSSESVQQDADQAQRRGRGRRKKPEDQDQNGGQAGNAADPAAVEQPVEVHPELDLDGTTAEEKPKRRRAPVRRRSPKADVVPEAAAEVAADAGSNPEGNEAA</sequence>
<dbReference type="Proteomes" id="UP001595776">
    <property type="component" value="Unassembled WGS sequence"/>
</dbReference>
<evidence type="ECO:0000313" key="4">
    <source>
        <dbReference type="Proteomes" id="UP001595776"/>
    </source>
</evidence>
<evidence type="ECO:0000256" key="1">
    <source>
        <dbReference type="SAM" id="MobiDB-lite"/>
    </source>
</evidence>
<accession>A0ABV8U4U4</accession>
<feature type="compositionally biased region" description="Basic and acidic residues" evidence="1">
    <location>
        <begin position="43"/>
        <end position="58"/>
    </location>
</feature>
<organism evidence="3 4">
    <name type="scientific">Kordiimonas lipolytica</name>
    <dbReference type="NCBI Taxonomy" id="1662421"/>
    <lineage>
        <taxon>Bacteria</taxon>
        <taxon>Pseudomonadati</taxon>
        <taxon>Pseudomonadota</taxon>
        <taxon>Alphaproteobacteria</taxon>
        <taxon>Kordiimonadales</taxon>
        <taxon>Kordiimonadaceae</taxon>
        <taxon>Kordiimonas</taxon>
    </lineage>
</organism>
<dbReference type="InterPro" id="IPR025430">
    <property type="entry name" value="DUF4167"/>
</dbReference>
<keyword evidence="4" id="KW-1185">Reference proteome</keyword>